<dbReference type="InterPro" id="IPR002575">
    <property type="entry name" value="Aminoglycoside_PTrfase"/>
</dbReference>
<dbReference type="AlphaFoldDB" id="J5JHW2"/>
<dbReference type="PANTHER" id="PTHR21310">
    <property type="entry name" value="AMINOGLYCOSIDE PHOSPHOTRANSFERASE-RELATED-RELATED"/>
    <property type="match status" value="1"/>
</dbReference>
<accession>J5JHW2</accession>
<reference evidence="5 6" key="1">
    <citation type="journal article" date="2012" name="Sci. Rep.">
        <title>Genomic perspectives on the evolution of fungal entomopathogenicity in Beauveria bassiana.</title>
        <authorList>
            <person name="Xiao G."/>
            <person name="Ying S.H."/>
            <person name="Zheng P."/>
            <person name="Wang Z.L."/>
            <person name="Zhang S."/>
            <person name="Xie X.Q."/>
            <person name="Shang Y."/>
            <person name="St Leger R.J."/>
            <person name="Zhao G.P."/>
            <person name="Wang C."/>
            <person name="Feng M.G."/>
        </authorList>
    </citation>
    <scope>NUCLEOTIDE SEQUENCE [LARGE SCALE GENOMIC DNA]</scope>
    <source>
        <strain evidence="5 6">ARSEF 2860</strain>
    </source>
</reference>
<dbReference type="STRING" id="655819.J5JHW2"/>
<evidence type="ECO:0000256" key="3">
    <source>
        <dbReference type="ARBA" id="ARBA00048679"/>
    </source>
</evidence>
<dbReference type="InterPro" id="IPR051678">
    <property type="entry name" value="AGP_Transferase"/>
</dbReference>
<dbReference type="Pfam" id="PF01636">
    <property type="entry name" value="APH"/>
    <property type="match status" value="1"/>
</dbReference>
<dbReference type="CDD" id="cd05120">
    <property type="entry name" value="APH_ChoK_like"/>
    <property type="match status" value="1"/>
</dbReference>
<dbReference type="Proteomes" id="UP000002762">
    <property type="component" value="Unassembled WGS sequence"/>
</dbReference>
<keyword evidence="6" id="KW-1185">Reference proteome</keyword>
<keyword evidence="5" id="KW-0808">Transferase</keyword>
<dbReference type="InterPro" id="IPR054208">
    <property type="entry name" value="DUF6914"/>
</dbReference>
<evidence type="ECO:0000256" key="2">
    <source>
        <dbReference type="ARBA" id="ARBA00047899"/>
    </source>
</evidence>
<feature type="domain" description="Aminoglycoside phosphotransferase" evidence="4">
    <location>
        <begin position="20"/>
        <end position="210"/>
    </location>
</feature>
<evidence type="ECO:0000256" key="1">
    <source>
        <dbReference type="ARBA" id="ARBA00012513"/>
    </source>
</evidence>
<name>J5JHW2_BEAB2</name>
<dbReference type="SUPFAM" id="SSF56112">
    <property type="entry name" value="Protein kinase-like (PK-like)"/>
    <property type="match status" value="1"/>
</dbReference>
<dbReference type="GeneID" id="19891059"/>
<evidence type="ECO:0000259" key="4">
    <source>
        <dbReference type="Pfam" id="PF01636"/>
    </source>
</evidence>
<protein>
    <recommendedName>
        <fullName evidence="1">non-specific serine/threonine protein kinase</fullName>
        <ecNumber evidence="1">2.7.11.1</ecNumber>
    </recommendedName>
</protein>
<dbReference type="InterPro" id="IPR011009">
    <property type="entry name" value="Kinase-like_dom_sf"/>
</dbReference>
<comment type="catalytic activity">
    <reaction evidence="2">
        <text>L-threonyl-[protein] + ATP = O-phospho-L-threonyl-[protein] + ADP + H(+)</text>
        <dbReference type="Rhea" id="RHEA:46608"/>
        <dbReference type="Rhea" id="RHEA-COMP:11060"/>
        <dbReference type="Rhea" id="RHEA-COMP:11605"/>
        <dbReference type="ChEBI" id="CHEBI:15378"/>
        <dbReference type="ChEBI" id="CHEBI:30013"/>
        <dbReference type="ChEBI" id="CHEBI:30616"/>
        <dbReference type="ChEBI" id="CHEBI:61977"/>
        <dbReference type="ChEBI" id="CHEBI:456216"/>
        <dbReference type="EC" id="2.7.11.1"/>
    </reaction>
</comment>
<dbReference type="EC" id="2.7.11.1" evidence="1"/>
<dbReference type="PROSITE" id="PS00109">
    <property type="entry name" value="PROTEIN_KINASE_TYR"/>
    <property type="match status" value="1"/>
</dbReference>
<dbReference type="Gene3D" id="3.90.1200.10">
    <property type="match status" value="1"/>
</dbReference>
<organism evidence="5 6">
    <name type="scientific">Beauveria bassiana (strain ARSEF 2860)</name>
    <name type="common">White muscardine disease fungus</name>
    <name type="synonym">Tritirachium shiotae</name>
    <dbReference type="NCBI Taxonomy" id="655819"/>
    <lineage>
        <taxon>Eukaryota</taxon>
        <taxon>Fungi</taxon>
        <taxon>Dikarya</taxon>
        <taxon>Ascomycota</taxon>
        <taxon>Pezizomycotina</taxon>
        <taxon>Sordariomycetes</taxon>
        <taxon>Hypocreomycetidae</taxon>
        <taxon>Hypocreales</taxon>
        <taxon>Cordycipitaceae</taxon>
        <taxon>Beauveria</taxon>
    </lineage>
</organism>
<gene>
    <name evidence="5" type="ORF">BBA_08047</name>
</gene>
<keyword evidence="5" id="KW-0723">Serine/threonine-protein kinase</keyword>
<evidence type="ECO:0000313" key="5">
    <source>
        <dbReference type="EMBL" id="EJP63036.1"/>
    </source>
</evidence>
<dbReference type="InParanoid" id="J5JHW2"/>
<dbReference type="PANTHER" id="PTHR21310:SF15">
    <property type="entry name" value="AMINOGLYCOSIDE PHOSPHOTRANSFERASE DOMAIN-CONTAINING PROTEIN"/>
    <property type="match status" value="1"/>
</dbReference>
<dbReference type="OrthoDB" id="4870412at2759"/>
<dbReference type="EMBL" id="JH725179">
    <property type="protein sequence ID" value="EJP63036.1"/>
    <property type="molecule type" value="Genomic_DNA"/>
</dbReference>
<dbReference type="Pfam" id="PF21858">
    <property type="entry name" value="DUF6914"/>
    <property type="match status" value="1"/>
</dbReference>
<keyword evidence="5" id="KW-0418">Kinase</keyword>
<sequence length="503" mass="56825">MDKAVRVSWHRLIKGPCDPPEVEAMQYVAAHTSIPIPKVHKIHTTESGFIYIEMEYVQGHTLSWALPELSAGDKARIFGQLRRHVEELRSLPPPSPGLVSSAFGNPAHDGRIGGRFFGPMSVDSFQELARGRLVMEDVPLLGEEVRQVHTSRYETVFTHADLAARNIIVRGGDIAAIIDWAYAGWYPVYWEFTKAHYVILEEDWVDNVRTAIPPYDLELTAEEILWTRLPEPGTAMTSSFRGKVNIHPGSYPSATWLEARLKSQANDLWSCLAGYRRSAGSHISLRHRRLSDAFSLQSAAELIPPLAKSNSMAQLVTLTLYHRGNLSQGRMRSVFGHKAYHWGVLIVPKVKRPGRVAHAFEATDISEIDPVTFRMDNPSMDWHFRARLNVDPELSQKLLGQLVVGEIPEGVTPEELKIFFEAVPLPVRNTDPQQGCVTWSVNALRALQERGWAWDFDLDVFRDDALAYADDRNKNDHATEPKLKYYLEDKRCQSDDGVDEADK</sequence>
<dbReference type="GO" id="GO:0004674">
    <property type="term" value="F:protein serine/threonine kinase activity"/>
    <property type="evidence" value="ECO:0007669"/>
    <property type="project" value="UniProtKB-KW"/>
</dbReference>
<dbReference type="HOGENOM" id="CLU_581363_0_0_1"/>
<dbReference type="InterPro" id="IPR008266">
    <property type="entry name" value="Tyr_kinase_AS"/>
</dbReference>
<evidence type="ECO:0000313" key="6">
    <source>
        <dbReference type="Proteomes" id="UP000002762"/>
    </source>
</evidence>
<comment type="catalytic activity">
    <reaction evidence="3">
        <text>L-seryl-[protein] + ATP = O-phospho-L-seryl-[protein] + ADP + H(+)</text>
        <dbReference type="Rhea" id="RHEA:17989"/>
        <dbReference type="Rhea" id="RHEA-COMP:9863"/>
        <dbReference type="Rhea" id="RHEA-COMP:11604"/>
        <dbReference type="ChEBI" id="CHEBI:15378"/>
        <dbReference type="ChEBI" id="CHEBI:29999"/>
        <dbReference type="ChEBI" id="CHEBI:30616"/>
        <dbReference type="ChEBI" id="CHEBI:83421"/>
        <dbReference type="ChEBI" id="CHEBI:456216"/>
        <dbReference type="EC" id="2.7.11.1"/>
    </reaction>
</comment>
<proteinExistence type="predicted"/>
<dbReference type="RefSeq" id="XP_008601366.1">
    <property type="nucleotide sequence ID" value="XM_008603144.1"/>
</dbReference>